<reference evidence="8 9" key="1">
    <citation type="submission" date="2017-10" db="EMBL/GenBank/DDBJ databases">
        <title>Comparative genomics in systemic dimorphic fungi from Ajellomycetaceae.</title>
        <authorList>
            <person name="Munoz J.F."/>
            <person name="Mcewen J.G."/>
            <person name="Clay O.K."/>
            <person name="Cuomo C.A."/>
        </authorList>
    </citation>
    <scope>NUCLEOTIDE SEQUENCE [LARGE SCALE GENOMIC DNA]</scope>
    <source>
        <strain evidence="8 9">UAMH4076</strain>
    </source>
</reference>
<keyword evidence="2" id="KW-0749">Sporulation</keyword>
<organism evidence="8 9">
    <name type="scientific">[Emmonsia] crescens</name>
    <dbReference type="NCBI Taxonomy" id="73230"/>
    <lineage>
        <taxon>Eukaryota</taxon>
        <taxon>Fungi</taxon>
        <taxon>Dikarya</taxon>
        <taxon>Ascomycota</taxon>
        <taxon>Pezizomycotina</taxon>
        <taxon>Eurotiomycetes</taxon>
        <taxon>Eurotiomycetidae</taxon>
        <taxon>Onygenales</taxon>
        <taxon>Ajellomycetaceae</taxon>
        <taxon>Emergomyces</taxon>
    </lineage>
</organism>
<dbReference type="InterPro" id="IPR038491">
    <property type="entry name" value="Velvet_dom_sf"/>
</dbReference>
<feature type="compositionally biased region" description="Basic and acidic residues" evidence="6">
    <location>
        <begin position="1"/>
        <end position="10"/>
    </location>
</feature>
<proteinExistence type="predicted"/>
<feature type="region of interest" description="Disordered" evidence="6">
    <location>
        <begin position="1"/>
        <end position="43"/>
    </location>
</feature>
<dbReference type="Pfam" id="PF11754">
    <property type="entry name" value="Velvet"/>
    <property type="match status" value="1"/>
</dbReference>
<dbReference type="InterPro" id="IPR021740">
    <property type="entry name" value="Velvet"/>
</dbReference>
<dbReference type="PANTHER" id="PTHR33572">
    <property type="entry name" value="SPORE DEVELOPMENT REGULATOR VOSA"/>
    <property type="match status" value="1"/>
</dbReference>
<keyword evidence="4" id="KW-0804">Transcription</keyword>
<dbReference type="VEuPathDB" id="FungiDB:EMCG_00844"/>
<dbReference type="InterPro" id="IPR037525">
    <property type="entry name" value="Velvet_dom"/>
</dbReference>
<gene>
    <name evidence="8" type="ORF">GX50_07930</name>
</gene>
<dbReference type="Proteomes" id="UP000226031">
    <property type="component" value="Unassembled WGS sequence"/>
</dbReference>
<dbReference type="Gene3D" id="2.60.40.3960">
    <property type="entry name" value="Velvet domain"/>
    <property type="match status" value="1"/>
</dbReference>
<dbReference type="EMBL" id="PDND01000253">
    <property type="protein sequence ID" value="PGH29321.1"/>
    <property type="molecule type" value="Genomic_DNA"/>
</dbReference>
<dbReference type="GO" id="GO:0005634">
    <property type="term" value="C:nucleus"/>
    <property type="evidence" value="ECO:0007669"/>
    <property type="project" value="UniProtKB-SubCell"/>
</dbReference>
<dbReference type="STRING" id="73230.A0A2B7Z7I2"/>
<comment type="caution">
    <text evidence="8">The sequence shown here is derived from an EMBL/GenBank/DDBJ whole genome shotgun (WGS) entry which is preliminary data.</text>
</comment>
<feature type="compositionally biased region" description="Polar residues" evidence="6">
    <location>
        <begin position="29"/>
        <end position="41"/>
    </location>
</feature>
<evidence type="ECO:0000313" key="9">
    <source>
        <dbReference type="Proteomes" id="UP000226031"/>
    </source>
</evidence>
<dbReference type="PANTHER" id="PTHR33572:SF17">
    <property type="entry name" value="SEXUAL DEVELOPMENT REGULATOR VELC"/>
    <property type="match status" value="1"/>
</dbReference>
<keyword evidence="3" id="KW-0805">Transcription regulation</keyword>
<feature type="region of interest" description="Disordered" evidence="6">
    <location>
        <begin position="255"/>
        <end position="347"/>
    </location>
</feature>
<evidence type="ECO:0000256" key="4">
    <source>
        <dbReference type="ARBA" id="ARBA00023163"/>
    </source>
</evidence>
<name>A0A2B7Z7I2_9EURO</name>
<evidence type="ECO:0000256" key="6">
    <source>
        <dbReference type="SAM" id="MobiDB-lite"/>
    </source>
</evidence>
<keyword evidence="5" id="KW-0539">Nucleus</keyword>
<feature type="compositionally biased region" description="Basic and acidic residues" evidence="6">
    <location>
        <begin position="128"/>
        <end position="139"/>
    </location>
</feature>
<protein>
    <recommendedName>
        <fullName evidence="7">Velvet domain-containing protein</fullName>
    </recommendedName>
</protein>
<evidence type="ECO:0000256" key="5">
    <source>
        <dbReference type="ARBA" id="ARBA00023242"/>
    </source>
</evidence>
<sequence>MDPAQDRTSSETDGPEYSPEYRYAHDRVLTSTSPAGSTLSHTPPMLYASCPRYDHSIVAQSAIYSPREPLFRPPYSTNPPVCQGNPFHPPPLRSEATTRTVERSSEVPLIPSPRLGAVFSSPKHNRKRPESNREDELKRFAIRSKTPPPNSILPRAHHDTPMAASVPSGFGHLLHPQPPPPQQPPKTNSRLCLFVRQQPIAARACGFGDKCRRPIDPLPVIQLLMTDFSPQSKEDRKQLTSEQHIVACHLFPTGEAHRENPEERIRSHSTAEHSFEKNELGAANSDVGSNLSNRQRGKILSGNTYASPFSVDEDPDPAHAPLHPRSAANRKQNPGATLMRPPGFSPSPDTPGFIPAAFFIFSDLCVRTAGWYQLRFQLVDVQEVMQSGSAPILDEVWSQPFRVFAAKDFPGMRPTPYLATRLKSLGAMGIKTREKERVSRQRKVVQSGSD</sequence>
<dbReference type="GO" id="GO:0030435">
    <property type="term" value="P:sporulation resulting in formation of a cellular spore"/>
    <property type="evidence" value="ECO:0007669"/>
    <property type="project" value="UniProtKB-KW"/>
</dbReference>
<accession>A0A2B7Z7I2</accession>
<dbReference type="AlphaFoldDB" id="A0A2B7Z7I2"/>
<evidence type="ECO:0000313" key="8">
    <source>
        <dbReference type="EMBL" id="PGH29321.1"/>
    </source>
</evidence>
<feature type="region of interest" description="Disordered" evidence="6">
    <location>
        <begin position="111"/>
        <end position="188"/>
    </location>
</feature>
<keyword evidence="9" id="KW-1185">Reference proteome</keyword>
<evidence type="ECO:0000256" key="3">
    <source>
        <dbReference type="ARBA" id="ARBA00023015"/>
    </source>
</evidence>
<dbReference type="PROSITE" id="PS51821">
    <property type="entry name" value="VELVET"/>
    <property type="match status" value="1"/>
</dbReference>
<feature type="compositionally biased region" description="Basic and acidic residues" evidence="6">
    <location>
        <begin position="255"/>
        <end position="279"/>
    </location>
</feature>
<feature type="domain" description="Velvet" evidence="7">
    <location>
        <begin position="186"/>
        <end position="433"/>
    </location>
</feature>
<comment type="subcellular location">
    <subcellularLocation>
        <location evidence="1">Nucleus</location>
    </subcellularLocation>
</comment>
<evidence type="ECO:0000259" key="7">
    <source>
        <dbReference type="PROSITE" id="PS51821"/>
    </source>
</evidence>
<evidence type="ECO:0000256" key="2">
    <source>
        <dbReference type="ARBA" id="ARBA00022969"/>
    </source>
</evidence>
<evidence type="ECO:0000256" key="1">
    <source>
        <dbReference type="ARBA" id="ARBA00004123"/>
    </source>
</evidence>